<reference evidence="4 5" key="1">
    <citation type="submission" date="2018-01" db="EMBL/GenBank/DDBJ databases">
        <title>Draft genome sequence of Paucibacter aquatile CR182 isolated from freshwater of the Nakdong River.</title>
        <authorList>
            <person name="Choi A."/>
            <person name="Chung E.J."/>
        </authorList>
    </citation>
    <scope>NUCLEOTIDE SEQUENCE [LARGE SCALE GENOMIC DNA]</scope>
    <source>
        <strain evidence="4 5">CR182</strain>
    </source>
</reference>
<evidence type="ECO:0000256" key="1">
    <source>
        <dbReference type="ARBA" id="ARBA00004418"/>
    </source>
</evidence>
<dbReference type="OrthoDB" id="9815602at2"/>
<name>A0A2N8KXS7_9BURK</name>
<dbReference type="GO" id="GO:0042597">
    <property type="term" value="C:periplasmic space"/>
    <property type="evidence" value="ECO:0007669"/>
    <property type="project" value="UniProtKB-SubCell"/>
</dbReference>
<keyword evidence="3" id="KW-0732">Signal</keyword>
<dbReference type="Pfam" id="PF13379">
    <property type="entry name" value="NMT1_2"/>
    <property type="match status" value="1"/>
</dbReference>
<dbReference type="Proteomes" id="UP000235916">
    <property type="component" value="Unassembled WGS sequence"/>
</dbReference>
<comment type="caution">
    <text evidence="4">The sequence shown here is derived from an EMBL/GenBank/DDBJ whole genome shotgun (WGS) entry which is preliminary data.</text>
</comment>
<organism evidence="4 5">
    <name type="scientific">Kinneretia aquatilis</name>
    <dbReference type="NCBI Taxonomy" id="2070761"/>
    <lineage>
        <taxon>Bacteria</taxon>
        <taxon>Pseudomonadati</taxon>
        <taxon>Pseudomonadota</taxon>
        <taxon>Betaproteobacteria</taxon>
        <taxon>Burkholderiales</taxon>
        <taxon>Sphaerotilaceae</taxon>
        <taxon>Roseateles</taxon>
    </lineage>
</organism>
<dbReference type="AlphaFoldDB" id="A0A2N8KXS7"/>
<evidence type="ECO:0000256" key="3">
    <source>
        <dbReference type="ARBA" id="ARBA00022729"/>
    </source>
</evidence>
<evidence type="ECO:0000313" key="4">
    <source>
        <dbReference type="EMBL" id="PND38255.1"/>
    </source>
</evidence>
<dbReference type="SUPFAM" id="SSF53850">
    <property type="entry name" value="Periplasmic binding protein-like II"/>
    <property type="match status" value="1"/>
</dbReference>
<evidence type="ECO:0000256" key="2">
    <source>
        <dbReference type="ARBA" id="ARBA00010742"/>
    </source>
</evidence>
<dbReference type="Gene3D" id="3.40.190.10">
    <property type="entry name" value="Periplasmic binding protein-like II"/>
    <property type="match status" value="2"/>
</dbReference>
<comment type="subcellular location">
    <subcellularLocation>
        <location evidence="1">Periplasm</location>
    </subcellularLocation>
</comment>
<dbReference type="EMBL" id="POSP01000003">
    <property type="protein sequence ID" value="PND38255.1"/>
    <property type="molecule type" value="Genomic_DNA"/>
</dbReference>
<gene>
    <name evidence="4" type="ORF">C1O66_12470</name>
</gene>
<keyword evidence="5" id="KW-1185">Reference proteome</keyword>
<protein>
    <recommendedName>
        <fullName evidence="6">SsuA/THI5-like domain-containing protein</fullName>
    </recommendedName>
</protein>
<evidence type="ECO:0000313" key="5">
    <source>
        <dbReference type="Proteomes" id="UP000235916"/>
    </source>
</evidence>
<comment type="similarity">
    <text evidence="2">Belongs to the bacterial solute-binding protein SsuA/TauA family.</text>
</comment>
<dbReference type="PANTHER" id="PTHR30024">
    <property type="entry name" value="ALIPHATIC SULFONATES-BINDING PROTEIN-RELATED"/>
    <property type="match status" value="1"/>
</dbReference>
<proteinExistence type="inferred from homology"/>
<evidence type="ECO:0008006" key="6">
    <source>
        <dbReference type="Google" id="ProtNLM"/>
    </source>
</evidence>
<sequence>MPCMPLLRALANGSRSAVPLVPKAERRQSLRWAGAAVLAGSLGLPLSACRAPQPPLRVGSIVFPGYELLFLAREMGLLDEHLLRLVELRSNTEILRALATGQLEAAALTLDELLTARADGVDLRVALVLDQSAGVDVLMVRPGVDQLSALKGLRIGVEDSATGAVMLGAVLDAARLRIDQVHKVSMTLGRSVDVYLSGAVDAVISAEPWATRLEQQGALRLFDSSAIPGRIIDVLAAKGAVFEQNGQALRRLIDAHFAALAFFRSESAQAFPLLAPRLQLPPDQVHSAFRGMLFPDLLENRRLLSAGGLVQQAGRGLMTVMLQQGLLAKPLDLQSLVDLRGLPAS</sequence>
<dbReference type="PANTHER" id="PTHR30024:SF47">
    <property type="entry name" value="TAURINE-BINDING PERIPLASMIC PROTEIN"/>
    <property type="match status" value="1"/>
</dbReference>
<accession>A0A2N8KXS7</accession>